<evidence type="ECO:0000256" key="2">
    <source>
        <dbReference type="ARBA" id="ARBA00022448"/>
    </source>
</evidence>
<feature type="transmembrane region" description="Helical" evidence="9">
    <location>
        <begin position="75"/>
        <end position="93"/>
    </location>
</feature>
<evidence type="ECO:0000256" key="1">
    <source>
        <dbReference type="ARBA" id="ARBA00004651"/>
    </source>
</evidence>
<comment type="similarity">
    <text evidence="9">Belongs to the binding-protein-dependent transport system permease family.</text>
</comment>
<dbReference type="EMBL" id="JBHSGD010000008">
    <property type="protein sequence ID" value="MFC4653262.1"/>
    <property type="molecule type" value="Genomic_DNA"/>
</dbReference>
<evidence type="ECO:0000256" key="7">
    <source>
        <dbReference type="ARBA" id="ARBA00022989"/>
    </source>
</evidence>
<evidence type="ECO:0000256" key="5">
    <source>
        <dbReference type="ARBA" id="ARBA00022856"/>
    </source>
</evidence>
<proteinExistence type="inferred from homology"/>
<comment type="caution">
    <text evidence="11">The sequence shown here is derived from an EMBL/GenBank/DDBJ whole genome shotgun (WGS) entry which is preliminary data.</text>
</comment>
<gene>
    <name evidence="11" type="ORF">ACFO26_10130</name>
</gene>
<keyword evidence="6" id="KW-0653">Protein transport</keyword>
<keyword evidence="7 9" id="KW-1133">Transmembrane helix</keyword>
<dbReference type="PROSITE" id="PS50928">
    <property type="entry name" value="ABC_TM1"/>
    <property type="match status" value="1"/>
</dbReference>
<evidence type="ECO:0000256" key="4">
    <source>
        <dbReference type="ARBA" id="ARBA00022692"/>
    </source>
</evidence>
<dbReference type="SUPFAM" id="SSF161098">
    <property type="entry name" value="MetI-like"/>
    <property type="match status" value="1"/>
</dbReference>
<dbReference type="CDD" id="cd06261">
    <property type="entry name" value="TM_PBP2"/>
    <property type="match status" value="1"/>
</dbReference>
<feature type="transmembrane region" description="Helical" evidence="9">
    <location>
        <begin position="245"/>
        <end position="267"/>
    </location>
</feature>
<keyword evidence="4 9" id="KW-0812">Transmembrane</keyword>
<protein>
    <submittedName>
        <fullName evidence="11">Carbohydrate ABC transporter permease</fullName>
    </submittedName>
</protein>
<dbReference type="Proteomes" id="UP001595987">
    <property type="component" value="Unassembled WGS sequence"/>
</dbReference>
<dbReference type="Pfam" id="PF00528">
    <property type="entry name" value="BPD_transp_1"/>
    <property type="match status" value="1"/>
</dbReference>
<keyword evidence="2 9" id="KW-0813">Transport</keyword>
<keyword evidence="3" id="KW-1003">Cell membrane</keyword>
<feature type="transmembrane region" description="Helical" evidence="9">
    <location>
        <begin position="186"/>
        <end position="211"/>
    </location>
</feature>
<sequence>MTNKSSKATALKVLLYVILIIYALTTLYPFLWAISASFEPLRVIVSGSMSLIPKEFTFSNYQQIFSSGSASFPQWFLNSVIISVIGTAINIFFNSMAGYSLARLSYPGRDKIYYAFLALMMVPGQVLLVPNYVLLTNLGMIDTLTSMIIPSAINISFIFMMRQFFLSFPKDVEEAARIDGLSSTGVFFRIVMPMARPSIATQAVFIFMGFWNNFSNAIWYLKSPQNYTLTQGLQTLISSDGHSNYWNLGMAGSVITIIPIVIIYIIFNKYLLQGVRMDGEK</sequence>
<dbReference type="Gene3D" id="1.10.3720.10">
    <property type="entry name" value="MetI-like"/>
    <property type="match status" value="1"/>
</dbReference>
<evidence type="ECO:0000256" key="3">
    <source>
        <dbReference type="ARBA" id="ARBA00022475"/>
    </source>
</evidence>
<organism evidence="11 12">
    <name type="scientific">Lactococcus nasutitermitis</name>
    <dbReference type="NCBI Taxonomy" id="1652957"/>
    <lineage>
        <taxon>Bacteria</taxon>
        <taxon>Bacillati</taxon>
        <taxon>Bacillota</taxon>
        <taxon>Bacilli</taxon>
        <taxon>Lactobacillales</taxon>
        <taxon>Streptococcaceae</taxon>
        <taxon>Lactococcus</taxon>
    </lineage>
</organism>
<accession>A0ABV9JFL3</accession>
<keyword evidence="12" id="KW-1185">Reference proteome</keyword>
<keyword evidence="8 9" id="KW-0472">Membrane</keyword>
<feature type="domain" description="ABC transmembrane type-1" evidence="10">
    <location>
        <begin position="76"/>
        <end position="267"/>
    </location>
</feature>
<evidence type="ECO:0000256" key="8">
    <source>
        <dbReference type="ARBA" id="ARBA00023136"/>
    </source>
</evidence>
<feature type="transmembrane region" description="Helical" evidence="9">
    <location>
        <begin position="147"/>
        <end position="165"/>
    </location>
</feature>
<evidence type="ECO:0000313" key="11">
    <source>
        <dbReference type="EMBL" id="MFC4653262.1"/>
    </source>
</evidence>
<comment type="subcellular location">
    <subcellularLocation>
        <location evidence="1 9">Cell membrane</location>
        <topology evidence="1 9">Multi-pass membrane protein</topology>
    </subcellularLocation>
</comment>
<evidence type="ECO:0000256" key="9">
    <source>
        <dbReference type="RuleBase" id="RU363032"/>
    </source>
</evidence>
<dbReference type="RefSeq" id="WP_213536437.1">
    <property type="nucleotide sequence ID" value="NZ_BOVQ01000006.1"/>
</dbReference>
<keyword evidence="5" id="KW-0571">Peptide transport</keyword>
<reference evidence="12" key="1">
    <citation type="journal article" date="2019" name="Int. J. Syst. Evol. Microbiol.">
        <title>The Global Catalogue of Microorganisms (GCM) 10K type strain sequencing project: providing services to taxonomists for standard genome sequencing and annotation.</title>
        <authorList>
            <consortium name="The Broad Institute Genomics Platform"/>
            <consortium name="The Broad Institute Genome Sequencing Center for Infectious Disease"/>
            <person name="Wu L."/>
            <person name="Ma J."/>
        </authorList>
    </citation>
    <scope>NUCLEOTIDE SEQUENCE [LARGE SCALE GENOMIC DNA]</scope>
    <source>
        <strain evidence="12">CCUG 63287</strain>
    </source>
</reference>
<dbReference type="PANTHER" id="PTHR43744">
    <property type="entry name" value="ABC TRANSPORTER PERMEASE PROTEIN MG189-RELATED-RELATED"/>
    <property type="match status" value="1"/>
</dbReference>
<evidence type="ECO:0000256" key="6">
    <source>
        <dbReference type="ARBA" id="ARBA00022927"/>
    </source>
</evidence>
<evidence type="ECO:0000313" key="12">
    <source>
        <dbReference type="Proteomes" id="UP001595987"/>
    </source>
</evidence>
<dbReference type="PANTHER" id="PTHR43744:SF12">
    <property type="entry name" value="ABC TRANSPORTER PERMEASE PROTEIN MG189-RELATED"/>
    <property type="match status" value="1"/>
</dbReference>
<feature type="transmembrane region" description="Helical" evidence="9">
    <location>
        <begin position="113"/>
        <end position="135"/>
    </location>
</feature>
<name>A0ABV9JFL3_9LACT</name>
<dbReference type="InterPro" id="IPR000515">
    <property type="entry name" value="MetI-like"/>
</dbReference>
<evidence type="ECO:0000259" key="10">
    <source>
        <dbReference type="PROSITE" id="PS50928"/>
    </source>
</evidence>
<feature type="transmembrane region" description="Helical" evidence="9">
    <location>
        <begin position="13"/>
        <end position="34"/>
    </location>
</feature>
<dbReference type="InterPro" id="IPR035906">
    <property type="entry name" value="MetI-like_sf"/>
</dbReference>